<feature type="domain" description="Thiolase N-terminal" evidence="5">
    <location>
        <begin position="5"/>
        <end position="252"/>
    </location>
</feature>
<sequence>MTDAVIVMAKRTPIGRIGGALSSLEPEALLAPLIRHILAETNVPHHMIDDVVIGNVVGPGGNIGRVAALEAGLPVTVPGVTIDRQCGSGLEAINMAARLIQSGAGEIYLAGGVESTSRAPWRMFKPKTLTGTPELYTRARFTPSAYGDPDMGVAAENVAHAYGISRAAQDRYALDSHEKAVRSRQTGRFQQEIIPLEVQGCLVDTDECPRADTSLEKLQRLKPVFADNGTVTAGNACPMNDGAALVLMMSRDKCRELNLRPVLRIVDARVAGVDPHVLGIGPVPAILSLLRRQQLTVDDLDVIEFNEAFASQVLASLQELQIPLHKVNPGGGALALGHPYGASGAILMTRLCAEMQRQPFRRGLAALGIGGGMGLATLVEAAE</sequence>
<keyword evidence="2 4" id="KW-0808">Transferase</keyword>
<dbReference type="OrthoDB" id="9764892at2"/>
<protein>
    <submittedName>
        <fullName evidence="7">Acetyl-CoA acetyltransferase</fullName>
    </submittedName>
</protein>
<feature type="domain" description="Thiolase C-terminal" evidence="6">
    <location>
        <begin position="260"/>
        <end position="380"/>
    </location>
</feature>
<dbReference type="GO" id="GO:0005737">
    <property type="term" value="C:cytoplasm"/>
    <property type="evidence" value="ECO:0007669"/>
    <property type="project" value="UniProtKB-ARBA"/>
</dbReference>
<dbReference type="GO" id="GO:0003988">
    <property type="term" value="F:acetyl-CoA C-acyltransferase activity"/>
    <property type="evidence" value="ECO:0007669"/>
    <property type="project" value="TreeGrafter"/>
</dbReference>
<evidence type="ECO:0000256" key="1">
    <source>
        <dbReference type="ARBA" id="ARBA00010982"/>
    </source>
</evidence>
<dbReference type="InterPro" id="IPR020617">
    <property type="entry name" value="Thiolase_C"/>
</dbReference>
<evidence type="ECO:0000256" key="4">
    <source>
        <dbReference type="RuleBase" id="RU003557"/>
    </source>
</evidence>
<dbReference type="PANTHER" id="PTHR43853">
    <property type="entry name" value="3-KETOACYL-COA THIOLASE, PEROXISOMAL"/>
    <property type="match status" value="1"/>
</dbReference>
<evidence type="ECO:0000259" key="5">
    <source>
        <dbReference type="Pfam" id="PF00108"/>
    </source>
</evidence>
<dbReference type="InterPro" id="IPR020613">
    <property type="entry name" value="Thiolase_CS"/>
</dbReference>
<dbReference type="CDD" id="cd00751">
    <property type="entry name" value="thiolase"/>
    <property type="match status" value="1"/>
</dbReference>
<organism evidence="7 8">
    <name type="scientific">Paenibacillus glucanolyticus</name>
    <dbReference type="NCBI Taxonomy" id="59843"/>
    <lineage>
        <taxon>Bacteria</taxon>
        <taxon>Bacillati</taxon>
        <taxon>Bacillota</taxon>
        <taxon>Bacilli</taxon>
        <taxon>Bacillales</taxon>
        <taxon>Paenibacillaceae</taxon>
        <taxon>Paenibacillus</taxon>
    </lineage>
</organism>
<dbReference type="Pfam" id="PF02803">
    <property type="entry name" value="Thiolase_C"/>
    <property type="match status" value="1"/>
</dbReference>
<dbReference type="PROSITE" id="PS00737">
    <property type="entry name" value="THIOLASE_2"/>
    <property type="match status" value="1"/>
</dbReference>
<keyword evidence="3 4" id="KW-0012">Acyltransferase</keyword>
<dbReference type="InterPro" id="IPR016039">
    <property type="entry name" value="Thiolase-like"/>
</dbReference>
<dbReference type="EMBL" id="LWMH01000003">
    <property type="protein sequence ID" value="KZS43265.1"/>
    <property type="molecule type" value="Genomic_DNA"/>
</dbReference>
<dbReference type="GO" id="GO:0006635">
    <property type="term" value="P:fatty acid beta-oxidation"/>
    <property type="evidence" value="ECO:0007669"/>
    <property type="project" value="TreeGrafter"/>
</dbReference>
<name>A0A163DJC2_9BACL</name>
<dbReference type="AlphaFoldDB" id="A0A163DJC2"/>
<evidence type="ECO:0000256" key="3">
    <source>
        <dbReference type="ARBA" id="ARBA00023315"/>
    </source>
</evidence>
<accession>A0A163DJC2</accession>
<dbReference type="RefSeq" id="WP_063480699.1">
    <property type="nucleotide sequence ID" value="NZ_CP147845.1"/>
</dbReference>
<comment type="similarity">
    <text evidence="1 4">Belongs to the thiolase-like superfamily. Thiolase family.</text>
</comment>
<dbReference type="InterPro" id="IPR020616">
    <property type="entry name" value="Thiolase_N"/>
</dbReference>
<dbReference type="PIRSF" id="PIRSF000429">
    <property type="entry name" value="Ac-CoA_Ac_transf"/>
    <property type="match status" value="1"/>
</dbReference>
<dbReference type="Pfam" id="PF00108">
    <property type="entry name" value="Thiolase_N"/>
    <property type="match status" value="1"/>
</dbReference>
<dbReference type="GeneID" id="97555367"/>
<dbReference type="Proteomes" id="UP000076796">
    <property type="component" value="Unassembled WGS sequence"/>
</dbReference>
<dbReference type="Gene3D" id="3.40.47.10">
    <property type="match status" value="2"/>
</dbReference>
<dbReference type="GO" id="GO:0010124">
    <property type="term" value="P:phenylacetate catabolic process"/>
    <property type="evidence" value="ECO:0007669"/>
    <property type="project" value="TreeGrafter"/>
</dbReference>
<evidence type="ECO:0000313" key="7">
    <source>
        <dbReference type="EMBL" id="KZS43265.1"/>
    </source>
</evidence>
<comment type="caution">
    <text evidence="7">The sequence shown here is derived from an EMBL/GenBank/DDBJ whole genome shotgun (WGS) entry which is preliminary data.</text>
</comment>
<dbReference type="InterPro" id="IPR002155">
    <property type="entry name" value="Thiolase"/>
</dbReference>
<dbReference type="NCBIfam" id="TIGR01930">
    <property type="entry name" value="AcCoA-C-Actrans"/>
    <property type="match status" value="1"/>
</dbReference>
<proteinExistence type="inferred from homology"/>
<evidence type="ECO:0000313" key="8">
    <source>
        <dbReference type="Proteomes" id="UP000076796"/>
    </source>
</evidence>
<dbReference type="FunFam" id="3.40.47.10:FF:000010">
    <property type="entry name" value="Acetyl-CoA acetyltransferase (Thiolase)"/>
    <property type="match status" value="1"/>
</dbReference>
<dbReference type="InterPro" id="IPR050215">
    <property type="entry name" value="Thiolase-like_sf_Thiolase"/>
</dbReference>
<gene>
    <name evidence="7" type="ORF">AWU65_01200</name>
</gene>
<dbReference type="SUPFAM" id="SSF53901">
    <property type="entry name" value="Thiolase-like"/>
    <property type="match status" value="2"/>
</dbReference>
<evidence type="ECO:0000256" key="2">
    <source>
        <dbReference type="ARBA" id="ARBA00022679"/>
    </source>
</evidence>
<evidence type="ECO:0000259" key="6">
    <source>
        <dbReference type="Pfam" id="PF02803"/>
    </source>
</evidence>
<keyword evidence="8" id="KW-1185">Reference proteome</keyword>
<dbReference type="PANTHER" id="PTHR43853:SF3">
    <property type="entry name" value="ACETYL-COA C-ACETYLTRANSFERASE YHFS-RELATED"/>
    <property type="match status" value="1"/>
</dbReference>
<reference evidence="7" key="1">
    <citation type="journal article" date="2016" name="Genome Announc.">
        <title>Draft genomes of two strains of Paenibacillus glucanolyticus with capability to degrade lignocellulose.</title>
        <authorList>
            <person name="Mathews S.L."/>
            <person name="Pawlak J."/>
            <person name="Grunden A.M."/>
        </authorList>
    </citation>
    <scope>NUCLEOTIDE SEQUENCE [LARGE SCALE GENOMIC DNA]</scope>
    <source>
        <strain evidence="7">SLM1</strain>
    </source>
</reference>